<accession>X1RNH0</accession>
<reference evidence="1" key="1">
    <citation type="journal article" date="2014" name="Front. Microbiol.">
        <title>High frequency of phylogenetically diverse reductive dehalogenase-homologous genes in deep subseafloor sedimentary metagenomes.</title>
        <authorList>
            <person name="Kawai M."/>
            <person name="Futagami T."/>
            <person name="Toyoda A."/>
            <person name="Takaki Y."/>
            <person name="Nishi S."/>
            <person name="Hori S."/>
            <person name="Arai W."/>
            <person name="Tsubouchi T."/>
            <person name="Morono Y."/>
            <person name="Uchiyama I."/>
            <person name="Ito T."/>
            <person name="Fujiyama A."/>
            <person name="Inagaki F."/>
            <person name="Takami H."/>
        </authorList>
    </citation>
    <scope>NUCLEOTIDE SEQUENCE</scope>
    <source>
        <strain evidence="1">Expedition CK06-06</strain>
    </source>
</reference>
<comment type="caution">
    <text evidence="1">The sequence shown here is derived from an EMBL/GenBank/DDBJ whole genome shotgun (WGS) entry which is preliminary data.</text>
</comment>
<protein>
    <submittedName>
        <fullName evidence="1">Uncharacterized protein</fullName>
    </submittedName>
</protein>
<sequence length="48" mass="5217">SAELLGSKAGDERMAARFATQNWAPLALADGKLLIRDQTRLMCVKVAE</sequence>
<organism evidence="1">
    <name type="scientific">marine sediment metagenome</name>
    <dbReference type="NCBI Taxonomy" id="412755"/>
    <lineage>
        <taxon>unclassified sequences</taxon>
        <taxon>metagenomes</taxon>
        <taxon>ecological metagenomes</taxon>
    </lineage>
</organism>
<gene>
    <name evidence="1" type="ORF">S12H4_11181</name>
</gene>
<dbReference type="AlphaFoldDB" id="X1RNH0"/>
<feature type="non-terminal residue" evidence="1">
    <location>
        <position position="1"/>
    </location>
</feature>
<dbReference type="EMBL" id="BARW01004964">
    <property type="protein sequence ID" value="GAI68496.1"/>
    <property type="molecule type" value="Genomic_DNA"/>
</dbReference>
<name>X1RNH0_9ZZZZ</name>
<proteinExistence type="predicted"/>
<evidence type="ECO:0000313" key="1">
    <source>
        <dbReference type="EMBL" id="GAI68496.1"/>
    </source>
</evidence>